<dbReference type="Proteomes" id="UP001500200">
    <property type="component" value="Unassembled WGS sequence"/>
</dbReference>
<dbReference type="EMBL" id="BAABKK010000022">
    <property type="protein sequence ID" value="GAA5197035.1"/>
    <property type="molecule type" value="Genomic_DNA"/>
</dbReference>
<feature type="domain" description="Acyl-CoA thioesterase 2 C-terminal" evidence="3">
    <location>
        <begin position="184"/>
        <end position="297"/>
    </location>
</feature>
<dbReference type="CDD" id="cd03444">
    <property type="entry name" value="Thioesterase_II_repeat1"/>
    <property type="match status" value="1"/>
</dbReference>
<dbReference type="RefSeq" id="WP_345450407.1">
    <property type="nucleotide sequence ID" value="NZ_BAABKK010000022.1"/>
</dbReference>
<dbReference type="PANTHER" id="PTHR11066">
    <property type="entry name" value="ACYL-COA THIOESTERASE"/>
    <property type="match status" value="1"/>
</dbReference>
<dbReference type="Pfam" id="PF13622">
    <property type="entry name" value="4HBT_3"/>
    <property type="match status" value="1"/>
</dbReference>
<name>A0ABP9SJS3_9MICC</name>
<comment type="similarity">
    <text evidence="1">Belongs to the C/M/P thioester hydrolase family.</text>
</comment>
<accession>A0ABP9SJS3</accession>
<keyword evidence="2" id="KW-0378">Hydrolase</keyword>
<comment type="caution">
    <text evidence="5">The sequence shown here is derived from an EMBL/GenBank/DDBJ whole genome shotgun (WGS) entry which is preliminary data.</text>
</comment>
<gene>
    <name evidence="5" type="ORF">GCM10023346_30800</name>
</gene>
<dbReference type="NCBIfam" id="TIGR00189">
    <property type="entry name" value="tesB"/>
    <property type="match status" value="1"/>
</dbReference>
<evidence type="ECO:0000256" key="2">
    <source>
        <dbReference type="ARBA" id="ARBA00022801"/>
    </source>
</evidence>
<dbReference type="Pfam" id="PF02551">
    <property type="entry name" value="Acyl_CoA_thio"/>
    <property type="match status" value="1"/>
</dbReference>
<evidence type="ECO:0000313" key="6">
    <source>
        <dbReference type="Proteomes" id="UP001500200"/>
    </source>
</evidence>
<dbReference type="Gene3D" id="2.40.160.210">
    <property type="entry name" value="Acyl-CoA thioesterase, double hotdog domain"/>
    <property type="match status" value="1"/>
</dbReference>
<dbReference type="InterPro" id="IPR029069">
    <property type="entry name" value="HotDog_dom_sf"/>
</dbReference>
<dbReference type="CDD" id="cd03445">
    <property type="entry name" value="Thioesterase_II_repeat2"/>
    <property type="match status" value="1"/>
</dbReference>
<dbReference type="PANTHER" id="PTHR11066:SF34">
    <property type="entry name" value="ACYL-COENZYME A THIOESTERASE 8"/>
    <property type="match status" value="1"/>
</dbReference>
<sequence>MTDAHAGLEHQVALEDPTSTLIELLSLADFDGARTAEDIFLGPSQKQPRHRVFGGQVLAQSLVAGMRTVEEDRTVHSMHGYFLRPGDANQPITFSVERLRDGRSFSARRVHAYQEGQPILSMIASFQTEAEGVEHQSSMPVGIPDPETLPSTAELLQKYDHPLARHMSFERPFDVRHVDPAIYVEAPKDRVAGNAVWMKTFGPMPDDPNLHLAALAYASDYTILESVLRKNGLSWMTPGMSVASLDHAMWWHRPVRVDEWLLYVQESPSAQGARGLATGKIFSRDGEHVATVAQEGMLRIPS</sequence>
<reference evidence="6" key="1">
    <citation type="journal article" date="2019" name="Int. J. Syst. Evol. Microbiol.">
        <title>The Global Catalogue of Microorganisms (GCM) 10K type strain sequencing project: providing services to taxonomists for standard genome sequencing and annotation.</title>
        <authorList>
            <consortium name="The Broad Institute Genomics Platform"/>
            <consortium name="The Broad Institute Genome Sequencing Center for Infectious Disease"/>
            <person name="Wu L."/>
            <person name="Ma J."/>
        </authorList>
    </citation>
    <scope>NUCLEOTIDE SEQUENCE [LARGE SCALE GENOMIC DNA]</scope>
    <source>
        <strain evidence="6">JCM 18514</strain>
    </source>
</reference>
<evidence type="ECO:0000313" key="5">
    <source>
        <dbReference type="EMBL" id="GAA5197035.1"/>
    </source>
</evidence>
<evidence type="ECO:0000259" key="4">
    <source>
        <dbReference type="Pfam" id="PF13622"/>
    </source>
</evidence>
<dbReference type="InterPro" id="IPR003703">
    <property type="entry name" value="Acyl_CoA_thio"/>
</dbReference>
<dbReference type="InterPro" id="IPR042171">
    <property type="entry name" value="Acyl-CoA_hotdog"/>
</dbReference>
<keyword evidence="6" id="KW-1185">Reference proteome</keyword>
<dbReference type="SUPFAM" id="SSF54637">
    <property type="entry name" value="Thioesterase/thiol ester dehydrase-isomerase"/>
    <property type="match status" value="2"/>
</dbReference>
<protein>
    <submittedName>
        <fullName evidence="5">Acyl-CoA thioesterase II</fullName>
    </submittedName>
</protein>
<proteinExistence type="inferred from homology"/>
<dbReference type="InterPro" id="IPR025652">
    <property type="entry name" value="TesB_C"/>
</dbReference>
<organism evidence="5 6">
    <name type="scientific">Arthrobacter gyeryongensis</name>
    <dbReference type="NCBI Taxonomy" id="1650592"/>
    <lineage>
        <taxon>Bacteria</taxon>
        <taxon>Bacillati</taxon>
        <taxon>Actinomycetota</taxon>
        <taxon>Actinomycetes</taxon>
        <taxon>Micrococcales</taxon>
        <taxon>Micrococcaceae</taxon>
        <taxon>Arthrobacter</taxon>
    </lineage>
</organism>
<evidence type="ECO:0000256" key="1">
    <source>
        <dbReference type="ARBA" id="ARBA00006538"/>
    </source>
</evidence>
<evidence type="ECO:0000259" key="3">
    <source>
        <dbReference type="Pfam" id="PF02551"/>
    </source>
</evidence>
<feature type="domain" description="Acyl-CoA thioesterase-like N-terminal HotDog" evidence="4">
    <location>
        <begin position="51"/>
        <end position="127"/>
    </location>
</feature>
<dbReference type="InterPro" id="IPR049449">
    <property type="entry name" value="TesB_ACOT8-like_N"/>
</dbReference>